<dbReference type="PANTHER" id="PTHR30302:SF1">
    <property type="entry name" value="HYDROGENASE 2 MATURATION PROTEASE"/>
    <property type="match status" value="1"/>
</dbReference>
<dbReference type="PANTHER" id="PTHR30302">
    <property type="entry name" value="HYDROGENASE 1 MATURATION PROTEASE"/>
    <property type="match status" value="1"/>
</dbReference>
<name>A0A919B8H8_9ACTN</name>
<dbReference type="PRINTS" id="PR00446">
    <property type="entry name" value="HYDRGNUPTAKE"/>
</dbReference>
<comment type="caution">
    <text evidence="6">The sequence shown here is derived from an EMBL/GenBank/DDBJ whole genome shotgun (WGS) entry which is preliminary data.</text>
</comment>
<dbReference type="AlphaFoldDB" id="A0A919B8H8"/>
<evidence type="ECO:0000313" key="6">
    <source>
        <dbReference type="EMBL" id="GHF71736.1"/>
    </source>
</evidence>
<dbReference type="Proteomes" id="UP000638313">
    <property type="component" value="Unassembled WGS sequence"/>
</dbReference>
<sequence length="199" mass="20697">MTARTPRLLVAGIGNVFLADDAFGPEVIRALAARPLPPSVDVTDFGIRGMDLAYRLLDGYDVAILVDAAPRGGPPGSLYVVEPDLDACATAAPEAHAMDPVKVLALARHLADTPLPRVVVLGCEPLVRLGAGDDISVGLSAPVRDAVEPAVDLLHQLVPTLLADPRAAPTPGPLGRAEEKEAPLPPRGPHPAQEAAHDR</sequence>
<evidence type="ECO:0000256" key="1">
    <source>
        <dbReference type="ARBA" id="ARBA00006814"/>
    </source>
</evidence>
<evidence type="ECO:0000256" key="5">
    <source>
        <dbReference type="SAM" id="MobiDB-lite"/>
    </source>
</evidence>
<dbReference type="Pfam" id="PF01750">
    <property type="entry name" value="HycI"/>
    <property type="match status" value="1"/>
</dbReference>
<evidence type="ECO:0000256" key="4">
    <source>
        <dbReference type="ARBA" id="ARBA00022801"/>
    </source>
</evidence>
<organism evidence="6 7">
    <name type="scientific">Streptomyces mashuensis</name>
    <dbReference type="NCBI Taxonomy" id="33904"/>
    <lineage>
        <taxon>Bacteria</taxon>
        <taxon>Bacillati</taxon>
        <taxon>Actinomycetota</taxon>
        <taxon>Actinomycetes</taxon>
        <taxon>Kitasatosporales</taxon>
        <taxon>Streptomycetaceae</taxon>
        <taxon>Streptomyces</taxon>
    </lineage>
</organism>
<dbReference type="InterPro" id="IPR023430">
    <property type="entry name" value="Pept_HybD-like_dom_sf"/>
</dbReference>
<reference evidence="6" key="2">
    <citation type="submission" date="2020-09" db="EMBL/GenBank/DDBJ databases">
        <authorList>
            <person name="Sun Q."/>
            <person name="Ohkuma M."/>
        </authorList>
    </citation>
    <scope>NUCLEOTIDE SEQUENCE</scope>
    <source>
        <strain evidence="6">JCM 4059</strain>
    </source>
</reference>
<keyword evidence="7" id="KW-1185">Reference proteome</keyword>
<keyword evidence="4" id="KW-0378">Hydrolase</keyword>
<comment type="similarity">
    <text evidence="1">Belongs to the peptidase A31 family.</text>
</comment>
<feature type="region of interest" description="Disordered" evidence="5">
    <location>
        <begin position="164"/>
        <end position="199"/>
    </location>
</feature>
<dbReference type="EMBL" id="BNBD01000021">
    <property type="protein sequence ID" value="GHF71736.1"/>
    <property type="molecule type" value="Genomic_DNA"/>
</dbReference>
<evidence type="ECO:0000313" key="7">
    <source>
        <dbReference type="Proteomes" id="UP000638313"/>
    </source>
</evidence>
<dbReference type="Gene3D" id="3.40.50.1450">
    <property type="entry name" value="HybD-like"/>
    <property type="match status" value="1"/>
</dbReference>
<reference evidence="6" key="1">
    <citation type="journal article" date="2014" name="Int. J. Syst. Evol. Microbiol.">
        <title>Complete genome sequence of Corynebacterium casei LMG S-19264T (=DSM 44701T), isolated from a smear-ripened cheese.</title>
        <authorList>
            <consortium name="US DOE Joint Genome Institute (JGI-PGF)"/>
            <person name="Walter F."/>
            <person name="Albersmeier A."/>
            <person name="Kalinowski J."/>
            <person name="Ruckert C."/>
        </authorList>
    </citation>
    <scope>NUCLEOTIDE SEQUENCE</scope>
    <source>
        <strain evidence="6">JCM 4059</strain>
    </source>
</reference>
<dbReference type="RefSeq" id="WP_190133023.1">
    <property type="nucleotide sequence ID" value="NZ_BNBD01000021.1"/>
</dbReference>
<accession>A0A919B8H8</accession>
<dbReference type="GO" id="GO:0004190">
    <property type="term" value="F:aspartic-type endopeptidase activity"/>
    <property type="evidence" value="ECO:0007669"/>
    <property type="project" value="UniProtKB-KW"/>
</dbReference>
<proteinExistence type="inferred from homology"/>
<evidence type="ECO:0000256" key="2">
    <source>
        <dbReference type="ARBA" id="ARBA00022670"/>
    </source>
</evidence>
<protein>
    <submittedName>
        <fullName evidence="6">Peptidase M52</fullName>
    </submittedName>
</protein>
<keyword evidence="2" id="KW-0645">Protease</keyword>
<dbReference type="GO" id="GO:0008047">
    <property type="term" value="F:enzyme activator activity"/>
    <property type="evidence" value="ECO:0007669"/>
    <property type="project" value="InterPro"/>
</dbReference>
<dbReference type="GO" id="GO:0016485">
    <property type="term" value="P:protein processing"/>
    <property type="evidence" value="ECO:0007669"/>
    <property type="project" value="TreeGrafter"/>
</dbReference>
<dbReference type="InterPro" id="IPR000671">
    <property type="entry name" value="Peptidase_A31"/>
</dbReference>
<keyword evidence="3" id="KW-0064">Aspartyl protease</keyword>
<evidence type="ECO:0000256" key="3">
    <source>
        <dbReference type="ARBA" id="ARBA00022750"/>
    </source>
</evidence>
<dbReference type="SUPFAM" id="SSF53163">
    <property type="entry name" value="HybD-like"/>
    <property type="match status" value="1"/>
</dbReference>
<gene>
    <name evidence="6" type="ORF">GCM10010218_61200</name>
</gene>
<dbReference type="NCBIfam" id="TIGR00072">
    <property type="entry name" value="hydrog_prot"/>
    <property type="match status" value="1"/>
</dbReference>